<feature type="region of interest" description="Disordered" evidence="15">
    <location>
        <begin position="584"/>
        <end position="603"/>
    </location>
</feature>
<evidence type="ECO:0000256" key="4">
    <source>
        <dbReference type="ARBA" id="ARBA00022553"/>
    </source>
</evidence>
<feature type="transmembrane region" description="Helical" evidence="16">
    <location>
        <begin position="137"/>
        <end position="157"/>
    </location>
</feature>
<keyword evidence="4" id="KW-0597">Phosphoprotein</keyword>
<evidence type="ECO:0000256" key="13">
    <source>
        <dbReference type="ARBA" id="ARBA00024531"/>
    </source>
</evidence>
<keyword evidence="5 16" id="KW-0812">Transmembrane</keyword>
<keyword evidence="11" id="KW-0443">Lipid metabolism</keyword>
<evidence type="ECO:0000313" key="18">
    <source>
        <dbReference type="EMBL" id="GAX83082.1"/>
    </source>
</evidence>
<dbReference type="InterPro" id="IPR052214">
    <property type="entry name" value="DAG_Lipase-Related"/>
</dbReference>
<keyword evidence="12 16" id="KW-0472">Membrane</keyword>
<feature type="domain" description="Fungal lipase-type" evidence="17">
    <location>
        <begin position="656"/>
        <end position="773"/>
    </location>
</feature>
<evidence type="ECO:0000313" key="19">
    <source>
        <dbReference type="Proteomes" id="UP000232323"/>
    </source>
</evidence>
<dbReference type="PANTHER" id="PTHR45792:SF8">
    <property type="entry name" value="DIACYLGLYCEROL LIPASE-ALPHA"/>
    <property type="match status" value="1"/>
</dbReference>
<keyword evidence="9" id="KW-0442">Lipid degradation</keyword>
<dbReference type="PANTHER" id="PTHR45792">
    <property type="entry name" value="DIACYLGLYCEROL LIPASE HOMOLOG-RELATED"/>
    <property type="match status" value="1"/>
</dbReference>
<dbReference type="EMBL" id="BEGY01000091">
    <property type="protein sequence ID" value="GAX83082.1"/>
    <property type="molecule type" value="Genomic_DNA"/>
</dbReference>
<evidence type="ECO:0000256" key="3">
    <source>
        <dbReference type="ARBA" id="ARBA00022475"/>
    </source>
</evidence>
<keyword evidence="10 16" id="KW-1133">Transmembrane helix</keyword>
<dbReference type="InterPro" id="IPR029058">
    <property type="entry name" value="AB_hydrolase_fold"/>
</dbReference>
<evidence type="ECO:0000256" key="5">
    <source>
        <dbReference type="ARBA" id="ARBA00022692"/>
    </source>
</evidence>
<keyword evidence="7" id="KW-0378">Hydrolase</keyword>
<sequence>MPALKVFGRRWHIASDDLPPFLSFGIAFHLVWSAFLATALALEPGTCSDAGSTNWLRAFLATLLGIDALETLGLSILTYVGLQGSLLDHKTERASVPKLLYLVTSLYVLLLGITIYGTLVLTYFSSCVYSGGGPWDLVAFARAAVALHWVAVGAFFVTTFVTFNPFPDHADVATWQARCECMCCWVSEPEGSLLHQRQSVGRKPSVAMQEVDDVTASAYHPAPQGCSSDEEASHTVIHIAFPTSTRHDLPEGLDSHAEAQALASMRTAPAGALEPPASYTSRLASMLHGMFSHVDLTVSDWASCLLLVGILHRLHIKKASDPPLECDFTFTAQTQQQQVKTQLGVLQGCCGCASAEVFGEAHASSPDTNEGASQVHWYNGLEVAASDAVSAGIAATNEGARVPFDMERSAQNSGSAGRCGVGDGVDLQVLKDADHYFKHACAVYGWPMHMWMHLAKPRCCSVCTGCCTCCTPLRNHPMLQGASYNVTKNMSIEAIQQATGINIETDLLYCSHDDIVEGIVPTYIALDRERHEVILAVRGSMSVTDVVTDLMCFPDKVEPSWYQPPNPKGTGTAAVGAASSAVNHGMNKEPSLKTPIMSPPPAVHEATAAPSEEIMGRPNSARQASSMASRNSPGMGLPLCGPTSCSDVLSMDEPPHIYAHQGILRSARAVLASIERSGVLRAVLEGDEKEQNRLGHNLYRQDCRLWRLVVVGHSLGAGVAALLAMHLRLRYPNLHCWSFAPPGGLLSPQACLDMKPYCTSVIIGRDMIPRLSLRSVERLADEMLVAAARCKVSKSRLWLSTTLFGTKWQEEQLFKKEEEVHEEARMMVERLRLGMNLSISAQGLSKAREFLSPGRLLYLELFKKPSKDKKRKQKERLFIPRWMGNEELAAEGLVVGTRMFQTHFPDVQAEIMSSVLREALNETEQPAVVT</sequence>
<feature type="transmembrane region" description="Helical" evidence="16">
    <location>
        <begin position="54"/>
        <end position="79"/>
    </location>
</feature>
<keyword evidence="19" id="KW-1185">Reference proteome</keyword>
<evidence type="ECO:0000256" key="9">
    <source>
        <dbReference type="ARBA" id="ARBA00022963"/>
    </source>
</evidence>
<evidence type="ECO:0000256" key="8">
    <source>
        <dbReference type="ARBA" id="ARBA00022837"/>
    </source>
</evidence>
<comment type="subcellular location">
    <subcellularLocation>
        <location evidence="2">Cell membrane</location>
        <topology evidence="2">Multi-pass membrane protein</topology>
    </subcellularLocation>
</comment>
<dbReference type="GO" id="GO:0005886">
    <property type="term" value="C:plasma membrane"/>
    <property type="evidence" value="ECO:0007669"/>
    <property type="project" value="UniProtKB-SubCell"/>
</dbReference>
<comment type="catalytic activity">
    <reaction evidence="13">
        <text>a 1,2-diacyl-sn-glycerol + H2O = a 2-acylglycerol + a fatty acid + H(+)</text>
        <dbReference type="Rhea" id="RHEA:33275"/>
        <dbReference type="ChEBI" id="CHEBI:15377"/>
        <dbReference type="ChEBI" id="CHEBI:15378"/>
        <dbReference type="ChEBI" id="CHEBI:17389"/>
        <dbReference type="ChEBI" id="CHEBI:17815"/>
        <dbReference type="ChEBI" id="CHEBI:28868"/>
        <dbReference type="EC" id="3.1.1.116"/>
    </reaction>
    <physiologicalReaction direction="left-to-right" evidence="13">
        <dbReference type="Rhea" id="RHEA:33276"/>
    </physiologicalReaction>
</comment>
<evidence type="ECO:0000256" key="12">
    <source>
        <dbReference type="ARBA" id="ARBA00023136"/>
    </source>
</evidence>
<evidence type="ECO:0000256" key="15">
    <source>
        <dbReference type="SAM" id="MobiDB-lite"/>
    </source>
</evidence>
<dbReference type="OrthoDB" id="438440at2759"/>
<evidence type="ECO:0000256" key="7">
    <source>
        <dbReference type="ARBA" id="ARBA00022801"/>
    </source>
</evidence>
<accession>A0A250XJI9</accession>
<reference evidence="18 19" key="1">
    <citation type="submission" date="2017-08" db="EMBL/GenBank/DDBJ databases">
        <title>Acidophilic green algal genome provides insights into adaptation to an acidic environment.</title>
        <authorList>
            <person name="Hirooka S."/>
            <person name="Hirose Y."/>
            <person name="Kanesaki Y."/>
            <person name="Higuchi S."/>
            <person name="Fujiwara T."/>
            <person name="Onuma R."/>
            <person name="Era A."/>
            <person name="Ohbayashi R."/>
            <person name="Uzuka A."/>
            <person name="Nozaki H."/>
            <person name="Yoshikawa H."/>
            <person name="Miyagishima S.Y."/>
        </authorList>
    </citation>
    <scope>NUCLEOTIDE SEQUENCE [LARGE SCALE GENOMIC DNA]</scope>
    <source>
        <strain evidence="18 19">NIES-2499</strain>
    </source>
</reference>
<protein>
    <recommendedName>
        <fullName evidence="14">sn-1-specific diacylglycerol lipase</fullName>
        <ecNumber evidence="14">3.1.1.116</ecNumber>
    </recommendedName>
</protein>
<evidence type="ECO:0000256" key="11">
    <source>
        <dbReference type="ARBA" id="ARBA00023098"/>
    </source>
</evidence>
<gene>
    <name evidence="18" type="ORF">CEUSTIGMA_g10508.t1</name>
</gene>
<dbReference type="GO" id="GO:0016042">
    <property type="term" value="P:lipid catabolic process"/>
    <property type="evidence" value="ECO:0007669"/>
    <property type="project" value="UniProtKB-KW"/>
</dbReference>
<keyword evidence="6" id="KW-0479">Metal-binding</keyword>
<feature type="transmembrane region" description="Helical" evidence="16">
    <location>
        <begin position="705"/>
        <end position="725"/>
    </location>
</feature>
<comment type="caution">
    <text evidence="18">The sequence shown here is derived from an EMBL/GenBank/DDBJ whole genome shotgun (WGS) entry which is preliminary data.</text>
</comment>
<name>A0A250XJI9_9CHLO</name>
<dbReference type="AlphaFoldDB" id="A0A250XJI9"/>
<keyword evidence="8" id="KW-0106">Calcium</keyword>
<organism evidence="18 19">
    <name type="scientific">Chlamydomonas eustigma</name>
    <dbReference type="NCBI Taxonomy" id="1157962"/>
    <lineage>
        <taxon>Eukaryota</taxon>
        <taxon>Viridiplantae</taxon>
        <taxon>Chlorophyta</taxon>
        <taxon>core chlorophytes</taxon>
        <taxon>Chlorophyceae</taxon>
        <taxon>CS clade</taxon>
        <taxon>Chlamydomonadales</taxon>
        <taxon>Chlamydomonadaceae</taxon>
        <taxon>Chlamydomonas</taxon>
    </lineage>
</organism>
<evidence type="ECO:0000256" key="16">
    <source>
        <dbReference type="SAM" id="Phobius"/>
    </source>
</evidence>
<dbReference type="Proteomes" id="UP000232323">
    <property type="component" value="Unassembled WGS sequence"/>
</dbReference>
<evidence type="ECO:0000256" key="2">
    <source>
        <dbReference type="ARBA" id="ARBA00004651"/>
    </source>
</evidence>
<feature type="transmembrane region" description="Helical" evidence="16">
    <location>
        <begin position="99"/>
        <end position="125"/>
    </location>
</feature>
<evidence type="ECO:0000256" key="14">
    <source>
        <dbReference type="ARBA" id="ARBA00026104"/>
    </source>
</evidence>
<dbReference type="CDD" id="cd00519">
    <property type="entry name" value="Lipase_3"/>
    <property type="match status" value="1"/>
</dbReference>
<keyword evidence="3" id="KW-1003">Cell membrane</keyword>
<evidence type="ECO:0000256" key="6">
    <source>
        <dbReference type="ARBA" id="ARBA00022723"/>
    </source>
</evidence>
<evidence type="ECO:0000256" key="1">
    <source>
        <dbReference type="ARBA" id="ARBA00001913"/>
    </source>
</evidence>
<dbReference type="EC" id="3.1.1.116" evidence="14"/>
<evidence type="ECO:0000259" key="17">
    <source>
        <dbReference type="Pfam" id="PF01764"/>
    </source>
</evidence>
<comment type="cofactor">
    <cofactor evidence="1">
        <name>Ca(2+)</name>
        <dbReference type="ChEBI" id="CHEBI:29108"/>
    </cofactor>
</comment>
<feature type="transmembrane region" description="Helical" evidence="16">
    <location>
        <begin position="20"/>
        <end position="42"/>
    </location>
</feature>
<dbReference type="Gene3D" id="3.40.50.1820">
    <property type="entry name" value="alpha/beta hydrolase"/>
    <property type="match status" value="1"/>
</dbReference>
<dbReference type="GO" id="GO:0016298">
    <property type="term" value="F:lipase activity"/>
    <property type="evidence" value="ECO:0007669"/>
    <property type="project" value="TreeGrafter"/>
</dbReference>
<dbReference type="InterPro" id="IPR002921">
    <property type="entry name" value="Fungal_lipase-type"/>
</dbReference>
<dbReference type="Pfam" id="PF01764">
    <property type="entry name" value="Lipase_3"/>
    <property type="match status" value="1"/>
</dbReference>
<evidence type="ECO:0000256" key="10">
    <source>
        <dbReference type="ARBA" id="ARBA00022989"/>
    </source>
</evidence>
<dbReference type="GO" id="GO:0046872">
    <property type="term" value="F:metal ion binding"/>
    <property type="evidence" value="ECO:0007669"/>
    <property type="project" value="UniProtKB-KW"/>
</dbReference>
<dbReference type="SUPFAM" id="SSF53474">
    <property type="entry name" value="alpha/beta-Hydrolases"/>
    <property type="match status" value="1"/>
</dbReference>
<proteinExistence type="predicted"/>